<feature type="region of interest" description="Disordered" evidence="1">
    <location>
        <begin position="95"/>
        <end position="133"/>
    </location>
</feature>
<dbReference type="RefSeq" id="WP_220589861.1">
    <property type="nucleotide sequence ID" value="NZ_RKLQ01000005.1"/>
</dbReference>
<name>A0A8J8CEF2_9EURY</name>
<dbReference type="InterPro" id="IPR036390">
    <property type="entry name" value="WH_DNA-bd_sf"/>
</dbReference>
<sequence length="133" mass="15295">MPVRLENHDPDINLRPGTTKSEIVEHLYQNTEWGYSPRDIEEELDIPHGTATTTLSRLYDDEMVGKTADGYYHALSDREDIRRYVANLDQANRLFGHHRESDAPDEPDKQIGAGRTDDELEAELESLEDELEE</sequence>
<proteinExistence type="predicted"/>
<comment type="caution">
    <text evidence="2">The sequence shown here is derived from an EMBL/GenBank/DDBJ whole genome shotgun (WGS) entry which is preliminary data.</text>
</comment>
<evidence type="ECO:0000313" key="3">
    <source>
        <dbReference type="Proteomes" id="UP000783863"/>
    </source>
</evidence>
<dbReference type="Gene3D" id="1.10.10.10">
    <property type="entry name" value="Winged helix-like DNA-binding domain superfamily/Winged helix DNA-binding domain"/>
    <property type="match status" value="1"/>
</dbReference>
<feature type="compositionally biased region" description="Acidic residues" evidence="1">
    <location>
        <begin position="118"/>
        <end position="133"/>
    </location>
</feature>
<gene>
    <name evidence="2" type="ORF">EGD98_18640</name>
</gene>
<dbReference type="AlphaFoldDB" id="A0A8J8CEF2"/>
<evidence type="ECO:0000256" key="1">
    <source>
        <dbReference type="SAM" id="MobiDB-lite"/>
    </source>
</evidence>
<organism evidence="2 3">
    <name type="scientific">Haloarcula salinisoli</name>
    <dbReference type="NCBI Taxonomy" id="2487746"/>
    <lineage>
        <taxon>Archaea</taxon>
        <taxon>Methanobacteriati</taxon>
        <taxon>Methanobacteriota</taxon>
        <taxon>Stenosarchaea group</taxon>
        <taxon>Halobacteria</taxon>
        <taxon>Halobacteriales</taxon>
        <taxon>Haloarculaceae</taxon>
        <taxon>Haloarcula</taxon>
    </lineage>
</organism>
<keyword evidence="3" id="KW-1185">Reference proteome</keyword>
<protein>
    <submittedName>
        <fullName evidence="2">BlaI/MecI/CopY family transcriptional regulator</fullName>
    </submittedName>
</protein>
<dbReference type="EMBL" id="RKLQ01000005">
    <property type="protein sequence ID" value="MBX0305665.1"/>
    <property type="molecule type" value="Genomic_DNA"/>
</dbReference>
<feature type="compositionally biased region" description="Basic and acidic residues" evidence="1">
    <location>
        <begin position="97"/>
        <end position="109"/>
    </location>
</feature>
<accession>A0A8J8CEF2</accession>
<evidence type="ECO:0000313" key="2">
    <source>
        <dbReference type="EMBL" id="MBX0305665.1"/>
    </source>
</evidence>
<reference evidence="2" key="1">
    <citation type="submission" date="2021-06" db="EMBL/GenBank/DDBJ databases">
        <title>Halomicroarcula sp. F24A a new haloarchaeum isolated from saline soil.</title>
        <authorList>
            <person name="Duran-Viseras A."/>
            <person name="Sanchez-Porro C."/>
            <person name="Ventosa A."/>
        </authorList>
    </citation>
    <scope>NUCLEOTIDE SEQUENCE</scope>
    <source>
        <strain evidence="2">F24A</strain>
    </source>
</reference>
<dbReference type="InterPro" id="IPR036388">
    <property type="entry name" value="WH-like_DNA-bd_sf"/>
</dbReference>
<dbReference type="Proteomes" id="UP000783863">
    <property type="component" value="Unassembled WGS sequence"/>
</dbReference>
<dbReference type="SUPFAM" id="SSF46785">
    <property type="entry name" value="Winged helix' DNA-binding domain"/>
    <property type="match status" value="1"/>
</dbReference>